<evidence type="ECO:0000313" key="3">
    <source>
        <dbReference type="Proteomes" id="UP000248857"/>
    </source>
</evidence>
<feature type="transmembrane region" description="Helical" evidence="1">
    <location>
        <begin position="69"/>
        <end position="87"/>
    </location>
</feature>
<gene>
    <name evidence="2" type="ORF">C1752_06183</name>
</gene>
<feature type="transmembrane region" description="Helical" evidence="1">
    <location>
        <begin position="14"/>
        <end position="34"/>
    </location>
</feature>
<feature type="transmembrane region" description="Helical" evidence="1">
    <location>
        <begin position="46"/>
        <end position="63"/>
    </location>
</feature>
<reference evidence="2 3" key="1">
    <citation type="journal article" date="2018" name="Sci. Rep.">
        <title>A novel species of the marine cyanobacterium Acaryochloris with a unique pigment content and lifestyle.</title>
        <authorList>
            <person name="Partensky F."/>
            <person name="Six C."/>
            <person name="Ratin M."/>
            <person name="Garczarek L."/>
            <person name="Vaulot D."/>
            <person name="Probert I."/>
            <person name="Calteau A."/>
            <person name="Gourvil P."/>
            <person name="Marie D."/>
            <person name="Grebert T."/>
            <person name="Bouchier C."/>
            <person name="Le Panse S."/>
            <person name="Gachenot M."/>
            <person name="Rodriguez F."/>
            <person name="Garrido J.L."/>
        </authorList>
    </citation>
    <scope>NUCLEOTIDE SEQUENCE [LARGE SCALE GENOMIC DNA]</scope>
    <source>
        <strain evidence="2 3">RCC1774</strain>
    </source>
</reference>
<dbReference type="Pfam" id="PF11375">
    <property type="entry name" value="DUF3177"/>
    <property type="match status" value="1"/>
</dbReference>
<keyword evidence="3" id="KW-1185">Reference proteome</keyword>
<organism evidence="2 3">
    <name type="scientific">Acaryochloris thomasi RCC1774</name>
    <dbReference type="NCBI Taxonomy" id="1764569"/>
    <lineage>
        <taxon>Bacteria</taxon>
        <taxon>Bacillati</taxon>
        <taxon>Cyanobacteriota</taxon>
        <taxon>Cyanophyceae</taxon>
        <taxon>Acaryochloridales</taxon>
        <taxon>Acaryochloridaceae</taxon>
        <taxon>Acaryochloris</taxon>
        <taxon>Acaryochloris thomasi</taxon>
    </lineage>
</organism>
<feature type="transmembrane region" description="Helical" evidence="1">
    <location>
        <begin position="107"/>
        <end position="126"/>
    </location>
</feature>
<keyword evidence="1" id="KW-0812">Transmembrane</keyword>
<dbReference type="AlphaFoldDB" id="A0A2W1JC69"/>
<comment type="caution">
    <text evidence="2">The sequence shown here is derived from an EMBL/GenBank/DDBJ whole genome shotgun (WGS) entry which is preliminary data.</text>
</comment>
<protein>
    <recommendedName>
        <fullName evidence="4">DUF3177 domain-containing protein</fullName>
    </recommendedName>
</protein>
<name>A0A2W1JC69_9CYAN</name>
<evidence type="ECO:0000256" key="1">
    <source>
        <dbReference type="SAM" id="Phobius"/>
    </source>
</evidence>
<evidence type="ECO:0008006" key="4">
    <source>
        <dbReference type="Google" id="ProtNLM"/>
    </source>
</evidence>
<feature type="transmembrane region" description="Helical" evidence="1">
    <location>
        <begin position="163"/>
        <end position="183"/>
    </location>
</feature>
<dbReference type="OrthoDB" id="517164at2"/>
<dbReference type="InterPro" id="IPR021515">
    <property type="entry name" value="DUF3177"/>
</dbReference>
<dbReference type="Proteomes" id="UP000248857">
    <property type="component" value="Unassembled WGS sequence"/>
</dbReference>
<keyword evidence="1" id="KW-1133">Transmembrane helix</keyword>
<evidence type="ECO:0000313" key="2">
    <source>
        <dbReference type="EMBL" id="PZD71563.1"/>
    </source>
</evidence>
<accession>A0A2W1JC69</accession>
<dbReference type="RefSeq" id="WP_110987981.1">
    <property type="nucleotide sequence ID" value="NZ_CAWNWM010000016.1"/>
</dbReference>
<sequence>MTIELLRSLAWTDYRLSLLFVVLAPLGLLIWSITKKAKPITNLLVIYWRVASLLLIAVYLMMAELPFSFIVRFCGLLLVLISLWFWADLNEEIEDQRGELKLAFGAWRWAMTFYCGIAAIGQLPFLKCALSKEAISDSMCQVWLQAPWGYKALLHGGTNAGKLGFIAMIALVLYGLYFIYFLLFRLAKQGRSATGF</sequence>
<keyword evidence="1" id="KW-0472">Membrane</keyword>
<dbReference type="EMBL" id="PQWO01000016">
    <property type="protein sequence ID" value="PZD71563.1"/>
    <property type="molecule type" value="Genomic_DNA"/>
</dbReference>
<proteinExistence type="predicted"/>